<dbReference type="PANTHER" id="PTHR33695">
    <property type="entry name" value="LIPOPROTEIN SIGNAL PEPTIDASE"/>
    <property type="match status" value="1"/>
</dbReference>
<dbReference type="EMBL" id="FQ312005">
    <property type="protein sequence ID" value="CBW28124.1"/>
    <property type="molecule type" value="Genomic_DNA"/>
</dbReference>
<evidence type="ECO:0000256" key="4">
    <source>
        <dbReference type="ARBA" id="ARBA00022692"/>
    </source>
</evidence>
<reference evidence="12" key="1">
    <citation type="journal article" date="2013" name="ISME J.">
        <title>A small predatory core genome in the divergent marine Bacteriovorax marinus SJ and the terrestrial Bdellovibrio bacteriovorus.</title>
        <authorList>
            <person name="Crossman L.C."/>
            <person name="Chen H."/>
            <person name="Cerdeno-Tarraga A.M."/>
            <person name="Brooks K."/>
            <person name="Quail M.A."/>
            <person name="Pineiro S.A."/>
            <person name="Hobley L."/>
            <person name="Sockett R.E."/>
            <person name="Bentley S.D."/>
            <person name="Parkhill J."/>
            <person name="Williams H.N."/>
            <person name="Stine O.C."/>
        </authorList>
    </citation>
    <scope>NUCLEOTIDE SEQUENCE [LARGE SCALE GENOMIC DNA]</scope>
    <source>
        <strain evidence="12">ATCC BAA-682 / DSM 15412 / SJ</strain>
    </source>
</reference>
<dbReference type="NCBIfam" id="TIGR00077">
    <property type="entry name" value="lspA"/>
    <property type="match status" value="1"/>
</dbReference>
<dbReference type="STRING" id="862908.BMS_3381"/>
<feature type="transmembrane region" description="Helical" evidence="9">
    <location>
        <begin position="130"/>
        <end position="155"/>
    </location>
</feature>
<feature type="transmembrane region" description="Helical" evidence="9">
    <location>
        <begin position="92"/>
        <end position="110"/>
    </location>
</feature>
<accession>E1X154</accession>
<feature type="active site" evidence="9">
    <location>
        <position position="120"/>
    </location>
</feature>
<evidence type="ECO:0000256" key="6">
    <source>
        <dbReference type="ARBA" id="ARBA00022801"/>
    </source>
</evidence>
<dbReference type="Proteomes" id="UP000008963">
    <property type="component" value="Chromosome"/>
</dbReference>
<evidence type="ECO:0000313" key="11">
    <source>
        <dbReference type="EMBL" id="CBW28124.1"/>
    </source>
</evidence>
<dbReference type="GO" id="GO:0004190">
    <property type="term" value="F:aspartic-type endopeptidase activity"/>
    <property type="evidence" value="ECO:0007669"/>
    <property type="project" value="UniProtKB-UniRule"/>
</dbReference>
<comment type="caution">
    <text evidence="9">Lacks conserved residue(s) required for the propagation of feature annotation.</text>
</comment>
<comment type="similarity">
    <text evidence="1 9 10">Belongs to the peptidase A8 family.</text>
</comment>
<evidence type="ECO:0000256" key="1">
    <source>
        <dbReference type="ARBA" id="ARBA00006139"/>
    </source>
</evidence>
<keyword evidence="12" id="KW-1185">Reference proteome</keyword>
<dbReference type="AlphaFoldDB" id="E1X154"/>
<dbReference type="HAMAP" id="MF_00161">
    <property type="entry name" value="LspA"/>
    <property type="match status" value="1"/>
</dbReference>
<dbReference type="InterPro" id="IPR001872">
    <property type="entry name" value="Peptidase_A8"/>
</dbReference>
<comment type="function">
    <text evidence="9">This protein specifically catalyzes the removal of signal peptides from prolipoproteins.</text>
</comment>
<dbReference type="GO" id="GO:0005886">
    <property type="term" value="C:plasma membrane"/>
    <property type="evidence" value="ECO:0007669"/>
    <property type="project" value="UniProtKB-SubCell"/>
</dbReference>
<dbReference type="HOGENOM" id="CLU_083252_3_4_7"/>
<evidence type="ECO:0000256" key="5">
    <source>
        <dbReference type="ARBA" id="ARBA00022750"/>
    </source>
</evidence>
<keyword evidence="2 9" id="KW-1003">Cell membrane</keyword>
<dbReference type="PATRIC" id="fig|862908.3.peg.3234"/>
<dbReference type="eggNOG" id="COG0597">
    <property type="taxonomic scope" value="Bacteria"/>
</dbReference>
<evidence type="ECO:0000313" key="12">
    <source>
        <dbReference type="Proteomes" id="UP000008963"/>
    </source>
</evidence>
<evidence type="ECO:0000256" key="9">
    <source>
        <dbReference type="HAMAP-Rule" id="MF_00161"/>
    </source>
</evidence>
<comment type="catalytic activity">
    <reaction evidence="9">
        <text>Release of signal peptides from bacterial membrane prolipoproteins. Hydrolyzes -Xaa-Yaa-Zaa-|-(S,diacylglyceryl)Cys-, in which Xaa is hydrophobic (preferably Leu), and Yaa (Ala or Ser) and Zaa (Gly or Ala) have small, neutral side chains.</text>
        <dbReference type="EC" id="3.4.23.36"/>
    </reaction>
</comment>
<keyword evidence="3 9" id="KW-0645">Protease</keyword>
<comment type="subcellular location">
    <subcellularLocation>
        <location evidence="9">Cell inner membrane</location>
        <topology evidence="9">Multi-pass membrane protein</topology>
    </subcellularLocation>
</comment>
<keyword evidence="9" id="KW-0997">Cell inner membrane</keyword>
<dbReference type="PRINTS" id="PR00781">
    <property type="entry name" value="LIPOSIGPTASE"/>
</dbReference>
<evidence type="ECO:0000256" key="8">
    <source>
        <dbReference type="ARBA" id="ARBA00023136"/>
    </source>
</evidence>
<dbReference type="RefSeq" id="WP_014245893.1">
    <property type="nucleotide sequence ID" value="NC_016620.1"/>
</dbReference>
<name>E1X154_HALMS</name>
<evidence type="ECO:0000256" key="2">
    <source>
        <dbReference type="ARBA" id="ARBA00022475"/>
    </source>
</evidence>
<sequence length="165" mass="18488">MDRIWKMSLLIVGVILLDQFTKGAIQQNFKLGESLAVIPGFFNLVYVQNSGAAFGMGAGSGDFVRILFFLILPTIACFWLLWLIWKTRHTSAWLCTTYSLIFAGAVGNLIDRYSLKYVVDMFDFYIGTSHFAAFNIADSAISIAAVMLIIDFAYLEKKREEKAAS</sequence>
<dbReference type="GO" id="GO:0006508">
    <property type="term" value="P:proteolysis"/>
    <property type="evidence" value="ECO:0007669"/>
    <property type="project" value="UniProtKB-KW"/>
</dbReference>
<keyword evidence="7 9" id="KW-1133">Transmembrane helix</keyword>
<feature type="active site" evidence="9">
    <location>
        <position position="138"/>
    </location>
</feature>
<comment type="pathway">
    <text evidence="9">Protein modification; lipoprotein biosynthesis (signal peptide cleavage).</text>
</comment>
<dbReference type="UniPathway" id="UPA00665"/>
<dbReference type="Pfam" id="PF01252">
    <property type="entry name" value="Peptidase_A8"/>
    <property type="match status" value="1"/>
</dbReference>
<organism evidence="11 12">
    <name type="scientific">Halobacteriovorax marinus (strain ATCC BAA-682 / DSM 15412 / SJ)</name>
    <name type="common">Bacteriovorax marinus</name>
    <dbReference type="NCBI Taxonomy" id="862908"/>
    <lineage>
        <taxon>Bacteria</taxon>
        <taxon>Pseudomonadati</taxon>
        <taxon>Bdellovibrionota</taxon>
        <taxon>Bacteriovoracia</taxon>
        <taxon>Bacteriovoracales</taxon>
        <taxon>Halobacteriovoraceae</taxon>
        <taxon>Halobacteriovorax</taxon>
    </lineage>
</organism>
<keyword evidence="4 9" id="KW-0812">Transmembrane</keyword>
<evidence type="ECO:0000256" key="10">
    <source>
        <dbReference type="RuleBase" id="RU004181"/>
    </source>
</evidence>
<dbReference type="OrthoDB" id="5294746at2"/>
<keyword evidence="6 9" id="KW-0378">Hydrolase</keyword>
<evidence type="ECO:0000256" key="7">
    <source>
        <dbReference type="ARBA" id="ARBA00022989"/>
    </source>
</evidence>
<gene>
    <name evidence="9 11" type="primary">lspA</name>
    <name evidence="11" type="ordered locus">BMS_3381</name>
</gene>
<keyword evidence="11" id="KW-0449">Lipoprotein</keyword>
<dbReference type="EC" id="3.4.23.36" evidence="9"/>
<keyword evidence="8 9" id="KW-0472">Membrane</keyword>
<evidence type="ECO:0000256" key="3">
    <source>
        <dbReference type="ARBA" id="ARBA00022670"/>
    </source>
</evidence>
<keyword evidence="5 9" id="KW-0064">Aspartyl protease</keyword>
<proteinExistence type="inferred from homology"/>
<protein>
    <recommendedName>
        <fullName evidence="9">Lipoprotein signal peptidase</fullName>
        <ecNumber evidence="9">3.4.23.36</ecNumber>
    </recommendedName>
    <alternativeName>
        <fullName evidence="9">Prolipoprotein signal peptidase</fullName>
    </alternativeName>
    <alternativeName>
        <fullName evidence="9">Signal peptidase II</fullName>
        <shortName evidence="9">SPase II</shortName>
    </alternativeName>
</protein>
<feature type="transmembrane region" description="Helical" evidence="9">
    <location>
        <begin position="63"/>
        <end position="85"/>
    </location>
</feature>
<dbReference type="PANTHER" id="PTHR33695:SF1">
    <property type="entry name" value="LIPOPROTEIN SIGNAL PEPTIDASE"/>
    <property type="match status" value="1"/>
</dbReference>
<dbReference type="KEGG" id="bmx:BMS_3381"/>